<dbReference type="Proteomes" id="UP001155182">
    <property type="component" value="Unassembled WGS sequence"/>
</dbReference>
<dbReference type="NCBIfam" id="NF033709">
    <property type="entry name" value="PorV_fam"/>
    <property type="match status" value="1"/>
</dbReference>
<evidence type="ECO:0000313" key="4">
    <source>
        <dbReference type="Proteomes" id="UP001155182"/>
    </source>
</evidence>
<dbReference type="EMBL" id="JAMWYS010000028">
    <property type="protein sequence ID" value="MCO4292918.1"/>
    <property type="molecule type" value="Genomic_DNA"/>
</dbReference>
<sequence length="371" mass="39547">MKENFLKCVIVVATILALGSKSTAQVVEGGAINRTSAAVPFLSITPDSRSGGMGDVGVATSADANAISHNAAKLAFAEAPTAIGLSYSPWLKGLGIDGVFLGYLSGYHRIDDRQTIAASFRYFTYGDIQFADGNGNALQVYKPSEFSFDAAYIRKLSETFSMSMAARYIHSDLGSGNYSGIEISAGNAFAADLGMLYAKESQLFGTPTNFSAGLNISNIGPKISYGNSKSFLPTTLKLGGTADFVFDENNSLAWSLDFNKLLVPENGNDETSVSGGIFDSFSSLKLGVGTGLEYWYAKLIAVRGGFYTDASSSDASQYVTTGLGVKYSSFAFDFSYLIPTAAHDPLEKTVRFSLAYNFNSSSKLKKQTNNN</sequence>
<dbReference type="RefSeq" id="WP_252587409.1">
    <property type="nucleotide sequence ID" value="NZ_JAMWYS010000028.1"/>
</dbReference>
<evidence type="ECO:0000259" key="2">
    <source>
        <dbReference type="Pfam" id="PF19572"/>
    </source>
</evidence>
<dbReference type="InterPro" id="IPR047799">
    <property type="entry name" value="T9SS_OM_PorV"/>
</dbReference>
<feature type="domain" description="Type IX secretion system protein PorV" evidence="2">
    <location>
        <begin position="36"/>
        <end position="265"/>
    </location>
</feature>
<reference evidence="3" key="1">
    <citation type="submission" date="2022-06" db="EMBL/GenBank/DDBJ databases">
        <title>Solitalea sp. MAHUQ-68 isolated from rhizospheric soil.</title>
        <authorList>
            <person name="Huq M.A."/>
        </authorList>
    </citation>
    <scope>NUCLEOTIDE SEQUENCE</scope>
    <source>
        <strain evidence="3">MAHUQ-68</strain>
    </source>
</reference>
<comment type="caution">
    <text evidence="3">The sequence shown here is derived from an EMBL/GenBank/DDBJ whole genome shotgun (WGS) entry which is preliminary data.</text>
</comment>
<evidence type="ECO:0000313" key="3">
    <source>
        <dbReference type="EMBL" id="MCO4292918.1"/>
    </source>
</evidence>
<evidence type="ECO:0000256" key="1">
    <source>
        <dbReference type="SAM" id="SignalP"/>
    </source>
</evidence>
<name>A0A9X2F9G2_9SPHI</name>
<dbReference type="NCBIfam" id="NF033710">
    <property type="entry name" value="T9SS_OM_PorV"/>
    <property type="match status" value="1"/>
</dbReference>
<gene>
    <name evidence="3" type="primary">porV</name>
    <name evidence="3" type="ORF">NF867_08600</name>
</gene>
<protein>
    <submittedName>
        <fullName evidence="3">Type IX secretion system outer membrane channel protein PorV</fullName>
    </submittedName>
</protein>
<keyword evidence="4" id="KW-1185">Reference proteome</keyword>
<dbReference type="Pfam" id="PF19572">
    <property type="entry name" value="PorV"/>
    <property type="match status" value="1"/>
</dbReference>
<keyword evidence="1" id="KW-0732">Signal</keyword>
<dbReference type="AlphaFoldDB" id="A0A9X2F9G2"/>
<dbReference type="Gene3D" id="2.40.160.60">
    <property type="entry name" value="Outer membrane protein transport protein (OMPP1/FadL/TodX)"/>
    <property type="match status" value="1"/>
</dbReference>
<accession>A0A9X2F9G2</accession>
<dbReference type="InterPro" id="IPR045741">
    <property type="entry name" value="PorV"/>
</dbReference>
<feature type="signal peptide" evidence="1">
    <location>
        <begin position="1"/>
        <end position="24"/>
    </location>
</feature>
<organism evidence="3 4">
    <name type="scientific">Solitalea agri</name>
    <dbReference type="NCBI Taxonomy" id="2953739"/>
    <lineage>
        <taxon>Bacteria</taxon>
        <taxon>Pseudomonadati</taxon>
        <taxon>Bacteroidota</taxon>
        <taxon>Sphingobacteriia</taxon>
        <taxon>Sphingobacteriales</taxon>
        <taxon>Sphingobacteriaceae</taxon>
        <taxon>Solitalea</taxon>
    </lineage>
</organism>
<proteinExistence type="predicted"/>
<feature type="chain" id="PRO_5040946695" evidence="1">
    <location>
        <begin position="25"/>
        <end position="371"/>
    </location>
</feature>